<reference evidence="2" key="2">
    <citation type="journal article" date="2022" name="Microbiol. Resour. Announc.">
        <title>Metagenome Sequencing to Explore Phylogenomics of Terrestrial Cyanobacteria.</title>
        <authorList>
            <person name="Ward R.D."/>
            <person name="Stajich J.E."/>
            <person name="Johansen J.R."/>
            <person name="Huntemann M."/>
            <person name="Clum A."/>
            <person name="Foster B."/>
            <person name="Foster B."/>
            <person name="Roux S."/>
            <person name="Palaniappan K."/>
            <person name="Varghese N."/>
            <person name="Mukherjee S."/>
            <person name="Reddy T.B.K."/>
            <person name="Daum C."/>
            <person name="Copeland A."/>
            <person name="Chen I.A."/>
            <person name="Ivanova N.N."/>
            <person name="Kyrpides N.C."/>
            <person name="Shapiro N."/>
            <person name="Eloe-Fadrosh E.A."/>
            <person name="Pietrasiak N."/>
        </authorList>
    </citation>
    <scope>NUCLEOTIDE SEQUENCE</scope>
    <source>
        <strain evidence="2">HA4357-MV3</strain>
    </source>
</reference>
<keyword evidence="1" id="KW-1133">Transmembrane helix</keyword>
<organism evidence="2 3">
    <name type="scientific">Pelatocladus maniniholoensis HA4357-MV3</name>
    <dbReference type="NCBI Taxonomy" id="1117104"/>
    <lineage>
        <taxon>Bacteria</taxon>
        <taxon>Bacillati</taxon>
        <taxon>Cyanobacteriota</taxon>
        <taxon>Cyanophyceae</taxon>
        <taxon>Nostocales</taxon>
        <taxon>Nostocaceae</taxon>
        <taxon>Pelatocladus</taxon>
    </lineage>
</organism>
<keyword evidence="2" id="KW-0540">Nuclease</keyword>
<name>A0A9E3HCT2_9NOST</name>
<keyword evidence="2" id="KW-0378">Hydrolase</keyword>
<keyword evidence="1" id="KW-0812">Transmembrane</keyword>
<dbReference type="AlphaFoldDB" id="A0A9E3HCT2"/>
<proteinExistence type="predicted"/>
<protein>
    <submittedName>
        <fullName evidence="2">Endonuclease domain-containing protein</fullName>
    </submittedName>
</protein>
<keyword evidence="1" id="KW-0472">Membrane</keyword>
<keyword evidence="2" id="KW-0255">Endonuclease</keyword>
<dbReference type="GO" id="GO:0004519">
    <property type="term" value="F:endonuclease activity"/>
    <property type="evidence" value="ECO:0007669"/>
    <property type="project" value="UniProtKB-KW"/>
</dbReference>
<comment type="caution">
    <text evidence="2">The sequence shown here is derived from an EMBL/GenBank/DDBJ whole genome shotgun (WGS) entry which is preliminary data.</text>
</comment>
<sequence length="313" mass="35633">MNRFYPAIFYPPLILKFLAKNPAPSLSAYHLLSTRKLEQLLKHQGSYTSILPKVSLLHVSIYVLFISIGFLISLSFILLSPLWLVAATWVSVGLGIFCAMFPVSPKTSGNKNISKYRQSPTEVKNETVLRLQKREAKLRQWIADKVLQPIGRSEAPAGVSEKAFYQVLRHVFPNAVQGVAFQNPQFSYPYSADFVFVHTSSLSIDIEIDEPYVGNTKAPHHCIDQGKDEIRNKFFTNGNWVVIRFSEKQVVKYPRSCCKVIASVVARVAGDRTYLFQLQSVPDLPHEPMWTIKQAKKWANVDYRKTYLPVFYG</sequence>
<feature type="transmembrane region" description="Helical" evidence="1">
    <location>
        <begin position="56"/>
        <end position="77"/>
    </location>
</feature>
<feature type="transmembrane region" description="Helical" evidence="1">
    <location>
        <begin position="83"/>
        <end position="103"/>
    </location>
</feature>
<dbReference type="EMBL" id="JAHHHW010000156">
    <property type="protein sequence ID" value="MBW4435214.1"/>
    <property type="molecule type" value="Genomic_DNA"/>
</dbReference>
<evidence type="ECO:0000313" key="2">
    <source>
        <dbReference type="EMBL" id="MBW4435214.1"/>
    </source>
</evidence>
<evidence type="ECO:0000313" key="3">
    <source>
        <dbReference type="Proteomes" id="UP000813215"/>
    </source>
</evidence>
<reference evidence="2" key="1">
    <citation type="submission" date="2021-05" db="EMBL/GenBank/DDBJ databases">
        <authorList>
            <person name="Pietrasiak N."/>
            <person name="Ward R."/>
            <person name="Stajich J.E."/>
            <person name="Kurbessoian T."/>
        </authorList>
    </citation>
    <scope>NUCLEOTIDE SEQUENCE</scope>
    <source>
        <strain evidence="2">HA4357-MV3</strain>
    </source>
</reference>
<gene>
    <name evidence="2" type="ORF">KME28_26760</name>
</gene>
<dbReference type="Gene3D" id="3.40.960.10">
    <property type="entry name" value="VSR Endonuclease"/>
    <property type="match status" value="1"/>
</dbReference>
<accession>A0A9E3HCT2</accession>
<dbReference type="Proteomes" id="UP000813215">
    <property type="component" value="Unassembled WGS sequence"/>
</dbReference>
<evidence type="ECO:0000256" key="1">
    <source>
        <dbReference type="SAM" id="Phobius"/>
    </source>
</evidence>